<dbReference type="Proteomes" id="UP000242682">
    <property type="component" value="Unassembled WGS sequence"/>
</dbReference>
<dbReference type="Gene3D" id="3.40.50.300">
    <property type="entry name" value="P-loop containing nucleotide triphosphate hydrolases"/>
    <property type="match status" value="1"/>
</dbReference>
<keyword evidence="3" id="KW-1185">Reference proteome</keyword>
<dbReference type="NCBIfam" id="TIGR00176">
    <property type="entry name" value="mobB"/>
    <property type="match status" value="1"/>
</dbReference>
<dbReference type="EMBL" id="PYAT01000006">
    <property type="protein sequence ID" value="PSL40223.1"/>
    <property type="molecule type" value="Genomic_DNA"/>
</dbReference>
<dbReference type="PANTHER" id="PTHR40072">
    <property type="entry name" value="MOLYBDOPTERIN-GUANINE DINUCLEOTIDE BIOSYNTHESIS ADAPTER PROTEIN-RELATED"/>
    <property type="match status" value="1"/>
</dbReference>
<accession>A0A2P8H1X0</accession>
<dbReference type="OrthoDB" id="9786803at2"/>
<feature type="domain" description="Molybdopterin-guanine dinucleotide biosynthesis protein B (MobB)" evidence="1">
    <location>
        <begin position="6"/>
        <end position="136"/>
    </location>
</feature>
<dbReference type="GO" id="GO:0006777">
    <property type="term" value="P:Mo-molybdopterin cofactor biosynthetic process"/>
    <property type="evidence" value="ECO:0007669"/>
    <property type="project" value="InterPro"/>
</dbReference>
<comment type="caution">
    <text evidence="2">The sequence shown here is derived from an EMBL/GenBank/DDBJ whole genome shotgun (WGS) entry which is preliminary data.</text>
</comment>
<dbReference type="RefSeq" id="WP_106533539.1">
    <property type="nucleotide sequence ID" value="NZ_PYAT01000006.1"/>
</dbReference>
<dbReference type="PANTHER" id="PTHR40072:SF1">
    <property type="entry name" value="MOLYBDOPTERIN-GUANINE DINUCLEOTIDE BIOSYNTHESIS ADAPTER PROTEIN"/>
    <property type="match status" value="1"/>
</dbReference>
<sequence>MDTVKVLQVVGFKNSGKTELMSRLLGIANEKGKTVSTIKHHGHGGIPEMPPGTTDSSRFFGNGAASSLVYGGGVIQLHQREERAGLDSLIEVASLAAPDLVLVEGLKKADYDKIVLIRSAEDWEELQHLKRIILVVVLEDFCLAGVETMERNNEEAIKKWFLEWMEGEEDESI</sequence>
<dbReference type="Pfam" id="PF03205">
    <property type="entry name" value="MobB"/>
    <property type="match status" value="1"/>
</dbReference>
<dbReference type="InterPro" id="IPR004435">
    <property type="entry name" value="MobB_dom"/>
</dbReference>
<evidence type="ECO:0000259" key="1">
    <source>
        <dbReference type="Pfam" id="PF03205"/>
    </source>
</evidence>
<name>A0A2P8H1X0_9BACL</name>
<proteinExistence type="predicted"/>
<evidence type="ECO:0000313" key="2">
    <source>
        <dbReference type="EMBL" id="PSL40223.1"/>
    </source>
</evidence>
<reference evidence="2 3" key="1">
    <citation type="submission" date="2018-03" db="EMBL/GenBank/DDBJ databases">
        <title>Genomic Encyclopedia of Type Strains, Phase III (KMG-III): the genomes of soil and plant-associated and newly described type strains.</title>
        <authorList>
            <person name="Whitman W."/>
        </authorList>
    </citation>
    <scope>NUCLEOTIDE SEQUENCE [LARGE SCALE GENOMIC DNA]</scope>
    <source>
        <strain evidence="2 3">CGMCC 1.12259</strain>
    </source>
</reference>
<gene>
    <name evidence="2" type="ORF">B0H99_106243</name>
</gene>
<organism evidence="2 3">
    <name type="scientific">Planomicrobium soli</name>
    <dbReference type="NCBI Taxonomy" id="1176648"/>
    <lineage>
        <taxon>Bacteria</taxon>
        <taxon>Bacillati</taxon>
        <taxon>Bacillota</taxon>
        <taxon>Bacilli</taxon>
        <taxon>Bacillales</taxon>
        <taxon>Caryophanaceae</taxon>
        <taxon>Planomicrobium</taxon>
    </lineage>
</organism>
<evidence type="ECO:0000313" key="3">
    <source>
        <dbReference type="Proteomes" id="UP000242682"/>
    </source>
</evidence>
<dbReference type="InterPro" id="IPR052539">
    <property type="entry name" value="MGD_biosynthesis_adapter"/>
</dbReference>
<dbReference type="AlphaFoldDB" id="A0A2P8H1X0"/>
<protein>
    <submittedName>
        <fullName evidence="2">Molybdopterin-guanine dinucleotide biosynthesis protein B</fullName>
    </submittedName>
</protein>
<dbReference type="InterPro" id="IPR027417">
    <property type="entry name" value="P-loop_NTPase"/>
</dbReference>
<dbReference type="GO" id="GO:0005525">
    <property type="term" value="F:GTP binding"/>
    <property type="evidence" value="ECO:0007669"/>
    <property type="project" value="InterPro"/>
</dbReference>
<dbReference type="SUPFAM" id="SSF52540">
    <property type="entry name" value="P-loop containing nucleoside triphosphate hydrolases"/>
    <property type="match status" value="1"/>
</dbReference>